<evidence type="ECO:0008006" key="5">
    <source>
        <dbReference type="Google" id="ProtNLM"/>
    </source>
</evidence>
<sequence length="429" mass="47214">MPQQRTQRTLQTSDVVFVCSPCRPPRSSPQGRGLVCSRPLAIPLRLPGVRAHIFGWEPQPCAFDNYLCAVMRCFCALLVRKPDSVNQSLAQLVDFAQSTLAGRREDSDGAISLDSMVLWTPQDWDHFPIYLMATAGLRRERPEHRDKLLLDIRDVLRGSQFHFQDDFVRILSGEEEGAFGWLALNAVLGNLGSPLDSVGMLDLGGASFQITFVPQAGEVLGSSYPLLLGGTQTNLYSQSYLQYGYKNLVGEISSVLEHPCFPRGLNHTELLIGSEDDEGADGNETPPLRAVWHGVGDPRSLARISAGTVTCRLSCQVEKLFPKGGSCYNPPCTFGGRYQPRLLDRQFIAFSTFGFIARVLALPSDTKLEDIEGAAQYICKVDWSTLRERLRDYPEDVVRTLCFSATYIVALLHVCSSDGSPAPPPASGP</sequence>
<gene>
    <name evidence="3" type="ORF">PCOR1329_LOCUS10531</name>
</gene>
<protein>
    <recommendedName>
        <fullName evidence="5">Ectonucleoside triphosphate diphosphohydrolase 6</fullName>
    </recommendedName>
</protein>
<dbReference type="Gene3D" id="3.30.420.150">
    <property type="entry name" value="Exopolyphosphatase. Domain 2"/>
    <property type="match status" value="1"/>
</dbReference>
<comment type="caution">
    <text evidence="3">The sequence shown here is derived from an EMBL/GenBank/DDBJ whole genome shotgun (WGS) entry which is preliminary data.</text>
</comment>
<organism evidence="3 4">
    <name type="scientific">Prorocentrum cordatum</name>
    <dbReference type="NCBI Taxonomy" id="2364126"/>
    <lineage>
        <taxon>Eukaryota</taxon>
        <taxon>Sar</taxon>
        <taxon>Alveolata</taxon>
        <taxon>Dinophyceae</taxon>
        <taxon>Prorocentrales</taxon>
        <taxon>Prorocentraceae</taxon>
        <taxon>Prorocentrum</taxon>
    </lineage>
</organism>
<reference evidence="3" key="1">
    <citation type="submission" date="2023-10" db="EMBL/GenBank/DDBJ databases">
        <authorList>
            <person name="Chen Y."/>
            <person name="Shah S."/>
            <person name="Dougan E. K."/>
            <person name="Thang M."/>
            <person name="Chan C."/>
        </authorList>
    </citation>
    <scope>NUCLEOTIDE SEQUENCE [LARGE SCALE GENOMIC DNA]</scope>
</reference>
<dbReference type="PANTHER" id="PTHR11782">
    <property type="entry name" value="ADENOSINE/GUANOSINE DIPHOSPHATASE"/>
    <property type="match status" value="1"/>
</dbReference>
<dbReference type="PANTHER" id="PTHR11782:SF83">
    <property type="entry name" value="GUANOSINE-DIPHOSPHATASE"/>
    <property type="match status" value="1"/>
</dbReference>
<dbReference type="InterPro" id="IPR000407">
    <property type="entry name" value="GDA1_CD39_NTPase"/>
</dbReference>
<name>A0ABN9QBM2_9DINO</name>
<comment type="similarity">
    <text evidence="1">Belongs to the GDA1/CD39 NTPase family.</text>
</comment>
<keyword evidence="2" id="KW-0378">Hydrolase</keyword>
<keyword evidence="4" id="KW-1185">Reference proteome</keyword>
<evidence type="ECO:0000256" key="2">
    <source>
        <dbReference type="ARBA" id="ARBA00022801"/>
    </source>
</evidence>
<dbReference type="Proteomes" id="UP001189429">
    <property type="component" value="Unassembled WGS sequence"/>
</dbReference>
<dbReference type="EMBL" id="CAUYUJ010002991">
    <property type="protein sequence ID" value="CAK0803298.1"/>
    <property type="molecule type" value="Genomic_DNA"/>
</dbReference>
<evidence type="ECO:0000256" key="1">
    <source>
        <dbReference type="ARBA" id="ARBA00009283"/>
    </source>
</evidence>
<dbReference type="CDD" id="cd24003">
    <property type="entry name" value="ASKHA_NBD_GDA1_CD39_NTPase"/>
    <property type="match status" value="1"/>
</dbReference>
<proteinExistence type="inferred from homology"/>
<evidence type="ECO:0000313" key="3">
    <source>
        <dbReference type="EMBL" id="CAK0803298.1"/>
    </source>
</evidence>
<accession>A0ABN9QBM2</accession>
<evidence type="ECO:0000313" key="4">
    <source>
        <dbReference type="Proteomes" id="UP001189429"/>
    </source>
</evidence>
<dbReference type="Gene3D" id="3.30.420.40">
    <property type="match status" value="1"/>
</dbReference>
<dbReference type="Pfam" id="PF01150">
    <property type="entry name" value="GDA1_CD39"/>
    <property type="match status" value="1"/>
</dbReference>